<dbReference type="InterPro" id="IPR004087">
    <property type="entry name" value="KH_dom"/>
</dbReference>
<dbReference type="NCBIfam" id="NF008805">
    <property type="entry name" value="PRK11824.1"/>
    <property type="match status" value="1"/>
</dbReference>
<dbReference type="InterPro" id="IPR003029">
    <property type="entry name" value="S1_domain"/>
</dbReference>
<name>A0A2H0RHD8_9BACT</name>
<feature type="binding site" evidence="5">
    <location>
        <position position="524"/>
    </location>
    <ligand>
        <name>Mg(2+)</name>
        <dbReference type="ChEBI" id="CHEBI:18420"/>
    </ligand>
</feature>
<dbReference type="EMBL" id="PCYJ01000022">
    <property type="protein sequence ID" value="PIR45434.1"/>
    <property type="molecule type" value="Genomic_DNA"/>
</dbReference>
<dbReference type="NCBIfam" id="TIGR03591">
    <property type="entry name" value="polynuc_phos"/>
    <property type="match status" value="1"/>
</dbReference>
<evidence type="ECO:0000313" key="9">
    <source>
        <dbReference type="Proteomes" id="UP000230906"/>
    </source>
</evidence>
<dbReference type="PROSITE" id="PS50126">
    <property type="entry name" value="S1"/>
    <property type="match status" value="1"/>
</dbReference>
<dbReference type="PROSITE" id="PS50084">
    <property type="entry name" value="KH_TYPE_1"/>
    <property type="match status" value="1"/>
</dbReference>
<protein>
    <recommendedName>
        <fullName evidence="5">Polyribonucleotide nucleotidyltransferase</fullName>
        <ecNumber evidence="5">2.7.7.8</ecNumber>
    </recommendedName>
    <alternativeName>
        <fullName evidence="5">Polynucleotide phosphorylase</fullName>
        <shortName evidence="5">PNPase</shortName>
    </alternativeName>
</protein>
<dbReference type="EC" id="2.7.7.8" evidence="5"/>
<feature type="region of interest" description="Disordered" evidence="6">
    <location>
        <begin position="162"/>
        <end position="181"/>
    </location>
</feature>
<evidence type="ECO:0000256" key="1">
    <source>
        <dbReference type="ARBA" id="ARBA00007404"/>
    </source>
</evidence>
<dbReference type="GO" id="GO:0000287">
    <property type="term" value="F:magnesium ion binding"/>
    <property type="evidence" value="ECO:0007669"/>
    <property type="project" value="UniProtKB-UniRule"/>
</dbReference>
<dbReference type="PANTHER" id="PTHR11252">
    <property type="entry name" value="POLYRIBONUCLEOTIDE NUCLEOTIDYLTRANSFERASE"/>
    <property type="match status" value="1"/>
</dbReference>
<dbReference type="InterPro" id="IPR012340">
    <property type="entry name" value="NA-bd_OB-fold"/>
</dbReference>
<dbReference type="FunFam" id="3.30.1370.10:FF:000001">
    <property type="entry name" value="Polyribonucleotide nucleotidyltransferase"/>
    <property type="match status" value="1"/>
</dbReference>
<evidence type="ECO:0000256" key="2">
    <source>
        <dbReference type="ARBA" id="ARBA00022679"/>
    </source>
</evidence>
<dbReference type="GO" id="GO:0006402">
    <property type="term" value="P:mRNA catabolic process"/>
    <property type="evidence" value="ECO:0007669"/>
    <property type="project" value="UniProtKB-UniRule"/>
</dbReference>
<dbReference type="HAMAP" id="MF_01595">
    <property type="entry name" value="PNPase"/>
    <property type="match status" value="1"/>
</dbReference>
<dbReference type="GO" id="GO:0003723">
    <property type="term" value="F:RNA binding"/>
    <property type="evidence" value="ECO:0007669"/>
    <property type="project" value="UniProtKB-UniRule"/>
</dbReference>
<keyword evidence="5" id="KW-0963">Cytoplasm</keyword>
<gene>
    <name evidence="5" type="primary">pnp</name>
    <name evidence="8" type="ORF">COV09_01505</name>
</gene>
<comment type="function">
    <text evidence="5">Involved in mRNA degradation. Catalyzes the phosphorolysis of single-stranded polyribonucleotides processively in the 3'- to 5'-direction.</text>
</comment>
<dbReference type="GO" id="GO:0004654">
    <property type="term" value="F:polyribonucleotide nucleotidyltransferase activity"/>
    <property type="evidence" value="ECO:0007669"/>
    <property type="project" value="UniProtKB-UniRule"/>
</dbReference>
<dbReference type="SUPFAM" id="SSF55666">
    <property type="entry name" value="Ribonuclease PH domain 2-like"/>
    <property type="match status" value="2"/>
</dbReference>
<dbReference type="Proteomes" id="UP000230906">
    <property type="component" value="Unassembled WGS sequence"/>
</dbReference>
<evidence type="ECO:0000313" key="8">
    <source>
        <dbReference type="EMBL" id="PIR45434.1"/>
    </source>
</evidence>
<dbReference type="InterPro" id="IPR036345">
    <property type="entry name" value="ExoRNase_PH_dom2_sf"/>
</dbReference>
<keyword evidence="3 5" id="KW-0548">Nucleotidyltransferase</keyword>
<dbReference type="GO" id="GO:0000175">
    <property type="term" value="F:3'-5'-RNA exonuclease activity"/>
    <property type="evidence" value="ECO:0007669"/>
    <property type="project" value="TreeGrafter"/>
</dbReference>
<comment type="caution">
    <text evidence="8">The sequence shown here is derived from an EMBL/GenBank/DDBJ whole genome shotgun (WGS) entry which is preliminary data.</text>
</comment>
<feature type="binding site" evidence="5">
    <location>
        <position position="518"/>
    </location>
    <ligand>
        <name>Mg(2+)</name>
        <dbReference type="ChEBI" id="CHEBI:18420"/>
    </ligand>
</feature>
<feature type="domain" description="S1 motif" evidence="7">
    <location>
        <begin position="653"/>
        <end position="721"/>
    </location>
</feature>
<evidence type="ECO:0000259" key="7">
    <source>
        <dbReference type="PROSITE" id="PS50126"/>
    </source>
</evidence>
<sequence length="761" mass="82163">MMTKKEYTLEVAGRTLSATFTNLADQAAGSVIIRYGETVVLATAVMGPGREGLDYLPLTVDYEEKFYAAGRILGSRFIKREGRPSDEAVLSGRIIDRTIRPLFDQSLRREVQVVATVLSIDDTNDPDVPAVIGASLALGVSNIPWDGPVGAVRLGIRRPEVSPMNREVGPQESEPRGPTSGDLVIINPAYAERIDAALDLLVCGKDGKINMIEAEASEAAEDKLASAFAQAVTEIKKIENWQKQIIAEIGQEKLLMEKTELAEEVKKLFTANIESKLDSAVFSGVANKDSIYNLKDEWKKLLQDPKVTPLNSDSQGATLELALDYFETKIDETLHIGGLLGKRADGRALDQLREIYAQAGGLSEIVHGSGIFYRGGTHILSVLTLSGPKDSQLLEGMEVSGKKHFMHHYNFPPFSVGETGRLGGMNRRAIGHGALAEKSLRAIIPSREAFPYTIRLVSETMASNGSSSMGSVCGSTLALMDGGVPIKAPVAGIAMGLIMDEKDENNYKILTDIQGPEDHFGDMDFKVAGTEEGVTGIQLDIKVGGIPVEALTEALTQARAARLQIIAKIKEAIAAPRSEIKPSAPKIIVVKIPVEKIGLIIGPGGKTIHKISEETGVEIEIEEDGSVYITGQVAGATAAKQIIEEMTHVYQPGERYDGEVTRLMDFGAFVKIGRDTEGLVHISELAPFRVDRVTDVVREGDKVPVVVKEVDEKGRLNLSIKAADPEYAGRKGATPSTNPPPPPRDRGPRNGNGRGPRPPRY</sequence>
<dbReference type="CDD" id="cd11364">
    <property type="entry name" value="RNase_PH_PNPase_2"/>
    <property type="match status" value="1"/>
</dbReference>
<dbReference type="Pfam" id="PF01138">
    <property type="entry name" value="RNase_PH"/>
    <property type="match status" value="2"/>
</dbReference>
<comment type="similarity">
    <text evidence="1 5">Belongs to the polyribonucleotide nucleotidyltransferase family.</text>
</comment>
<dbReference type="InterPro" id="IPR012162">
    <property type="entry name" value="PNPase"/>
</dbReference>
<dbReference type="CDD" id="cd02393">
    <property type="entry name" value="KH-I_PNPase"/>
    <property type="match status" value="1"/>
</dbReference>
<keyword evidence="2 5" id="KW-0808">Transferase</keyword>
<accession>A0A2H0RHD8</accession>
<evidence type="ECO:0000256" key="4">
    <source>
        <dbReference type="ARBA" id="ARBA00022884"/>
    </source>
</evidence>
<dbReference type="Gene3D" id="2.40.50.140">
    <property type="entry name" value="Nucleic acid-binding proteins"/>
    <property type="match status" value="1"/>
</dbReference>
<dbReference type="AlphaFoldDB" id="A0A2H0RHD8"/>
<dbReference type="Pfam" id="PF00013">
    <property type="entry name" value="KH_1"/>
    <property type="match status" value="1"/>
</dbReference>
<keyword evidence="5" id="KW-0460">Magnesium</keyword>
<dbReference type="PIRSF" id="PIRSF005499">
    <property type="entry name" value="PNPase"/>
    <property type="match status" value="1"/>
</dbReference>
<dbReference type="SMART" id="SM00316">
    <property type="entry name" value="S1"/>
    <property type="match status" value="1"/>
</dbReference>
<comment type="cofactor">
    <cofactor evidence="5">
        <name>Mg(2+)</name>
        <dbReference type="ChEBI" id="CHEBI:18420"/>
    </cofactor>
</comment>
<dbReference type="SUPFAM" id="SSF50249">
    <property type="entry name" value="Nucleic acid-binding proteins"/>
    <property type="match status" value="1"/>
</dbReference>
<dbReference type="InterPro" id="IPR036612">
    <property type="entry name" value="KH_dom_type_1_sf"/>
</dbReference>
<dbReference type="Gene3D" id="3.30.230.70">
    <property type="entry name" value="GHMP Kinase, N-terminal domain"/>
    <property type="match status" value="2"/>
</dbReference>
<comment type="catalytic activity">
    <reaction evidence="5">
        <text>RNA(n+1) + phosphate = RNA(n) + a ribonucleoside 5'-diphosphate</text>
        <dbReference type="Rhea" id="RHEA:22096"/>
        <dbReference type="Rhea" id="RHEA-COMP:14527"/>
        <dbReference type="Rhea" id="RHEA-COMP:17342"/>
        <dbReference type="ChEBI" id="CHEBI:43474"/>
        <dbReference type="ChEBI" id="CHEBI:57930"/>
        <dbReference type="ChEBI" id="CHEBI:140395"/>
        <dbReference type="EC" id="2.7.7.8"/>
    </reaction>
</comment>
<dbReference type="InterPro" id="IPR020568">
    <property type="entry name" value="Ribosomal_Su5_D2-typ_SF"/>
</dbReference>
<dbReference type="InterPro" id="IPR004088">
    <property type="entry name" value="KH_dom_type_1"/>
</dbReference>
<comment type="subcellular location">
    <subcellularLocation>
        <location evidence="5">Cytoplasm</location>
    </subcellularLocation>
</comment>
<keyword evidence="5" id="KW-0479">Metal-binding</keyword>
<reference evidence="8 9" key="1">
    <citation type="submission" date="2017-09" db="EMBL/GenBank/DDBJ databases">
        <title>Depth-based differentiation of microbial function through sediment-hosted aquifers and enrichment of novel symbionts in the deep terrestrial subsurface.</title>
        <authorList>
            <person name="Probst A.J."/>
            <person name="Ladd B."/>
            <person name="Jarett J.K."/>
            <person name="Geller-Mcgrath D.E."/>
            <person name="Sieber C.M."/>
            <person name="Emerson J.B."/>
            <person name="Anantharaman K."/>
            <person name="Thomas B.C."/>
            <person name="Malmstrom R."/>
            <person name="Stieglmeier M."/>
            <person name="Klingl A."/>
            <person name="Woyke T."/>
            <person name="Ryan C.M."/>
            <person name="Banfield J.F."/>
        </authorList>
    </citation>
    <scope>NUCLEOTIDE SEQUENCE [LARGE SCALE GENOMIC DNA]</scope>
    <source>
        <strain evidence="8">CG10_big_fil_rev_8_21_14_0_10_50_13</strain>
    </source>
</reference>
<dbReference type="InterPro" id="IPR027408">
    <property type="entry name" value="PNPase/RNase_PH_dom_sf"/>
</dbReference>
<evidence type="ECO:0000256" key="3">
    <source>
        <dbReference type="ARBA" id="ARBA00022695"/>
    </source>
</evidence>
<evidence type="ECO:0000256" key="5">
    <source>
        <dbReference type="HAMAP-Rule" id="MF_01595"/>
    </source>
</evidence>
<feature type="region of interest" description="Disordered" evidence="6">
    <location>
        <begin position="718"/>
        <end position="761"/>
    </location>
</feature>
<dbReference type="Gene3D" id="3.30.1370.10">
    <property type="entry name" value="K Homology domain, type 1"/>
    <property type="match status" value="1"/>
</dbReference>
<dbReference type="PANTHER" id="PTHR11252:SF0">
    <property type="entry name" value="POLYRIBONUCLEOTIDE NUCLEOTIDYLTRANSFERASE 1, MITOCHONDRIAL"/>
    <property type="match status" value="1"/>
</dbReference>
<dbReference type="SMART" id="SM00322">
    <property type="entry name" value="KH"/>
    <property type="match status" value="1"/>
</dbReference>
<dbReference type="GO" id="GO:0005829">
    <property type="term" value="C:cytosol"/>
    <property type="evidence" value="ECO:0007669"/>
    <property type="project" value="TreeGrafter"/>
</dbReference>
<dbReference type="Pfam" id="PF00575">
    <property type="entry name" value="S1"/>
    <property type="match status" value="1"/>
</dbReference>
<organism evidence="8 9">
    <name type="scientific">Candidatus Vogelbacteria bacterium CG10_big_fil_rev_8_21_14_0_10_50_13</name>
    <dbReference type="NCBI Taxonomy" id="1975044"/>
    <lineage>
        <taxon>Bacteria</taxon>
        <taxon>Candidatus Vogeliibacteriota</taxon>
    </lineage>
</organism>
<dbReference type="InterPro" id="IPR001247">
    <property type="entry name" value="ExoRNase_PH_dom1"/>
</dbReference>
<proteinExistence type="inferred from homology"/>
<dbReference type="SUPFAM" id="SSF54211">
    <property type="entry name" value="Ribosomal protein S5 domain 2-like"/>
    <property type="match status" value="2"/>
</dbReference>
<keyword evidence="4 5" id="KW-0694">RNA-binding</keyword>
<dbReference type="SUPFAM" id="SSF54791">
    <property type="entry name" value="Eukaryotic type KH-domain (KH-domain type I)"/>
    <property type="match status" value="1"/>
</dbReference>
<evidence type="ECO:0000256" key="6">
    <source>
        <dbReference type="SAM" id="MobiDB-lite"/>
    </source>
</evidence>